<keyword evidence="7" id="KW-0436">Ligase</keyword>
<dbReference type="InterPro" id="IPR051335">
    <property type="entry name" value="Alanyl-tRNA_Editing_Enzymes"/>
</dbReference>
<reference evidence="7 8" key="1">
    <citation type="submission" date="2020-01" db="EMBL/GenBank/DDBJ databases">
        <title>Identification and distribution of gene clusters putatively required for synthesis of sphingolipid metabolism inhibitors in phylogenetically diverse species of the filamentous fungus Fusarium.</title>
        <authorList>
            <person name="Kim H.-S."/>
            <person name="Busman M."/>
            <person name="Brown D.W."/>
            <person name="Divon H."/>
            <person name="Uhlig S."/>
            <person name="Proctor R.H."/>
        </authorList>
    </citation>
    <scope>NUCLEOTIDE SEQUENCE [LARGE SCALE GENOMIC DNA]</scope>
    <source>
        <strain evidence="7 8">NRRL 20459</strain>
    </source>
</reference>
<dbReference type="SUPFAM" id="SSF55186">
    <property type="entry name" value="ThrRS/AlaRS common domain"/>
    <property type="match status" value="1"/>
</dbReference>
<dbReference type="InterPro" id="IPR012947">
    <property type="entry name" value="tRNA_SAD"/>
</dbReference>
<evidence type="ECO:0000313" key="8">
    <source>
        <dbReference type="Proteomes" id="UP000554235"/>
    </source>
</evidence>
<evidence type="ECO:0000256" key="5">
    <source>
        <dbReference type="ARBA" id="ARBA00022833"/>
    </source>
</evidence>
<evidence type="ECO:0000256" key="2">
    <source>
        <dbReference type="ARBA" id="ARBA00004496"/>
    </source>
</evidence>
<dbReference type="GO" id="GO:0046872">
    <property type="term" value="F:metal ion binding"/>
    <property type="evidence" value="ECO:0007669"/>
    <property type="project" value="UniProtKB-KW"/>
</dbReference>
<accession>A0A8H4LEE1</accession>
<dbReference type="GO" id="GO:0005524">
    <property type="term" value="F:ATP binding"/>
    <property type="evidence" value="ECO:0007669"/>
    <property type="project" value="InterPro"/>
</dbReference>
<dbReference type="SMART" id="SM00863">
    <property type="entry name" value="tRNA_SAD"/>
    <property type="match status" value="1"/>
</dbReference>
<dbReference type="Gene3D" id="3.30.980.10">
    <property type="entry name" value="Threonyl-trna Synthetase, Chain A, domain 2"/>
    <property type="match status" value="1"/>
</dbReference>
<dbReference type="Gene3D" id="2.40.30.130">
    <property type="match status" value="1"/>
</dbReference>
<dbReference type="OrthoDB" id="288942at2759"/>
<evidence type="ECO:0000313" key="7">
    <source>
        <dbReference type="EMBL" id="KAF4466153.1"/>
    </source>
</evidence>
<keyword evidence="4" id="KW-0479">Metal-binding</keyword>
<dbReference type="GO" id="GO:0004813">
    <property type="term" value="F:alanine-tRNA ligase activity"/>
    <property type="evidence" value="ECO:0007669"/>
    <property type="project" value="InterPro"/>
</dbReference>
<dbReference type="GO" id="GO:0002196">
    <property type="term" value="F:Ser-tRNA(Ala) deacylase activity"/>
    <property type="evidence" value="ECO:0007669"/>
    <property type="project" value="TreeGrafter"/>
</dbReference>
<dbReference type="PROSITE" id="PS50860">
    <property type="entry name" value="AA_TRNA_LIGASE_II_ALA"/>
    <property type="match status" value="1"/>
</dbReference>
<dbReference type="GO" id="GO:0005737">
    <property type="term" value="C:cytoplasm"/>
    <property type="evidence" value="ECO:0007669"/>
    <property type="project" value="UniProtKB-SubCell"/>
</dbReference>
<keyword evidence="8" id="KW-1185">Reference proteome</keyword>
<dbReference type="Pfam" id="PF07973">
    <property type="entry name" value="tRNA_SAD"/>
    <property type="match status" value="1"/>
</dbReference>
<feature type="domain" description="Alanyl-transfer RNA synthetases family profile" evidence="6">
    <location>
        <begin position="1"/>
        <end position="275"/>
    </location>
</feature>
<evidence type="ECO:0000259" key="6">
    <source>
        <dbReference type="PROSITE" id="PS50860"/>
    </source>
</evidence>
<protein>
    <submittedName>
        <fullName evidence="7">Alanine--tRNA ligase</fullName>
    </submittedName>
</protein>
<dbReference type="SUPFAM" id="SSF50447">
    <property type="entry name" value="Translation proteins"/>
    <property type="match status" value="1"/>
</dbReference>
<dbReference type="EMBL" id="JAADYS010000922">
    <property type="protein sequence ID" value="KAF4466153.1"/>
    <property type="molecule type" value="Genomic_DNA"/>
</dbReference>
<comment type="subcellular location">
    <subcellularLocation>
        <location evidence="2">Cytoplasm</location>
    </subcellularLocation>
</comment>
<dbReference type="AlphaFoldDB" id="A0A8H4LEE1"/>
<keyword evidence="5" id="KW-0862">Zinc</keyword>
<evidence type="ECO:0000256" key="4">
    <source>
        <dbReference type="ARBA" id="ARBA00022723"/>
    </source>
</evidence>
<evidence type="ECO:0000256" key="3">
    <source>
        <dbReference type="ARBA" id="ARBA00008429"/>
    </source>
</evidence>
<comment type="similarity">
    <text evidence="3">Belongs to the class-II aminoacyl-tRNA synthetase family. Alax-L subfamily.</text>
</comment>
<name>A0A8H4LEE1_9HYPO</name>
<dbReference type="PANTHER" id="PTHR43462">
    <property type="entry name" value="ALANYL-TRNA EDITING PROTEIN"/>
    <property type="match status" value="1"/>
</dbReference>
<dbReference type="Proteomes" id="UP000554235">
    <property type="component" value="Unassembled WGS sequence"/>
</dbReference>
<dbReference type="InterPro" id="IPR009000">
    <property type="entry name" value="Transl_B-barrel_sf"/>
</dbReference>
<comment type="cofactor">
    <cofactor evidence="1">
        <name>Zn(2+)</name>
        <dbReference type="ChEBI" id="CHEBI:29105"/>
    </cofactor>
</comment>
<dbReference type="GO" id="GO:0006419">
    <property type="term" value="P:alanyl-tRNA aminoacylation"/>
    <property type="evidence" value="ECO:0007669"/>
    <property type="project" value="InterPro"/>
</dbReference>
<gene>
    <name evidence="7" type="ORF">FALBO_6991</name>
</gene>
<evidence type="ECO:0000256" key="1">
    <source>
        <dbReference type="ARBA" id="ARBA00001947"/>
    </source>
</evidence>
<dbReference type="PANTHER" id="PTHR43462:SF1">
    <property type="entry name" value="ALANYL-TRNA EDITING PROTEIN AARSD1"/>
    <property type="match status" value="1"/>
</dbReference>
<proteinExistence type="inferred from homology"/>
<comment type="caution">
    <text evidence="7">The sequence shown here is derived from an EMBL/GenBank/DDBJ whole genome shotgun (WGS) entry which is preliminary data.</text>
</comment>
<sequence length="435" mass="47418">MAEQDTVKTCQVVGALACQLDSYLKTLDTEVISCVKAPKEVNKASKKKKQQDAVAQDEWFIECADSVLFPEGGGQPSDHGTITPLSGPDQTPIPIKNIQRQGLRCVLSSPQPLSPGDKIRQQVDWTRRWDHMQQHTGQHLLSALMMNHHGLKTLGWGMGTEGNMNYVDLPRKPTEEEMQSIQTLCSEFIRDNLSIKVETPDDAKHEKLPGDYDKSEGVVRVIHIGDIDMNTCCGTHLSQTSHISLILLGSTQSVHGKNCRLSFMAGNRAIALANSSVDAISSIAKLMSSSAAPSEVVTKASSLYDTVTELRRIERKLMLEVAKYESERVKTAIQNGKNALVQRSDGGMDFINKVIGETREDVQGTGHVVVLAIGEPKGTGPVVIAGDKEAVEAMADKVKTVIKDIKGGGGGGKWQGKVREWQQSELNALKELVES</sequence>
<dbReference type="GO" id="GO:0003676">
    <property type="term" value="F:nucleic acid binding"/>
    <property type="evidence" value="ECO:0007669"/>
    <property type="project" value="InterPro"/>
</dbReference>
<organism evidence="7 8">
    <name type="scientific">Fusarium albosuccineum</name>
    <dbReference type="NCBI Taxonomy" id="1237068"/>
    <lineage>
        <taxon>Eukaryota</taxon>
        <taxon>Fungi</taxon>
        <taxon>Dikarya</taxon>
        <taxon>Ascomycota</taxon>
        <taxon>Pezizomycotina</taxon>
        <taxon>Sordariomycetes</taxon>
        <taxon>Hypocreomycetidae</taxon>
        <taxon>Hypocreales</taxon>
        <taxon>Nectriaceae</taxon>
        <taxon>Fusarium</taxon>
        <taxon>Fusarium decemcellulare species complex</taxon>
    </lineage>
</organism>
<dbReference type="InterPro" id="IPR018165">
    <property type="entry name" value="Ala-tRNA-synth_IIc_core"/>
</dbReference>
<dbReference type="InterPro" id="IPR018163">
    <property type="entry name" value="Thr/Ala-tRNA-synth_IIc_edit"/>
</dbReference>